<reference evidence="2" key="1">
    <citation type="journal article" date="2021" name="Proc. Natl. Acad. Sci. U.S.A.">
        <title>Three genomes in the algal genus Volvox reveal the fate of a haploid sex-determining region after a transition to homothallism.</title>
        <authorList>
            <person name="Yamamoto K."/>
            <person name="Hamaji T."/>
            <person name="Kawai-Toyooka H."/>
            <person name="Matsuzaki R."/>
            <person name="Takahashi F."/>
            <person name="Nishimura Y."/>
            <person name="Kawachi M."/>
            <person name="Noguchi H."/>
            <person name="Minakuchi Y."/>
            <person name="Umen J.G."/>
            <person name="Toyoda A."/>
            <person name="Nozaki H."/>
        </authorList>
    </citation>
    <scope>NUCLEOTIDE SEQUENCE</scope>
    <source>
        <strain evidence="2">NIES-3780</strain>
    </source>
</reference>
<keyword evidence="3" id="KW-1185">Reference proteome</keyword>
<proteinExistence type="predicted"/>
<evidence type="ECO:0000313" key="3">
    <source>
        <dbReference type="Proteomes" id="UP000747399"/>
    </source>
</evidence>
<protein>
    <submittedName>
        <fullName evidence="2">Uncharacterized protein</fullName>
    </submittedName>
</protein>
<dbReference type="EMBL" id="BNCO01000027">
    <property type="protein sequence ID" value="GIL57412.1"/>
    <property type="molecule type" value="Genomic_DNA"/>
</dbReference>
<gene>
    <name evidence="2" type="ORF">Vafri_12576</name>
</gene>
<comment type="caution">
    <text evidence="2">The sequence shown here is derived from an EMBL/GenBank/DDBJ whole genome shotgun (WGS) entry which is preliminary data.</text>
</comment>
<evidence type="ECO:0000256" key="1">
    <source>
        <dbReference type="SAM" id="MobiDB-lite"/>
    </source>
</evidence>
<feature type="region of interest" description="Disordered" evidence="1">
    <location>
        <begin position="144"/>
        <end position="182"/>
    </location>
</feature>
<organism evidence="2 3">
    <name type="scientific">Volvox africanus</name>
    <dbReference type="NCBI Taxonomy" id="51714"/>
    <lineage>
        <taxon>Eukaryota</taxon>
        <taxon>Viridiplantae</taxon>
        <taxon>Chlorophyta</taxon>
        <taxon>core chlorophytes</taxon>
        <taxon>Chlorophyceae</taxon>
        <taxon>CS clade</taxon>
        <taxon>Chlamydomonadales</taxon>
        <taxon>Volvocaceae</taxon>
        <taxon>Volvox</taxon>
    </lineage>
</organism>
<dbReference type="Proteomes" id="UP000747399">
    <property type="component" value="Unassembled WGS sequence"/>
</dbReference>
<feature type="non-terminal residue" evidence="2">
    <location>
        <position position="1"/>
    </location>
</feature>
<name>A0A8J4F4N2_9CHLO</name>
<dbReference type="PANTHER" id="PTHR32387:SF0">
    <property type="entry name" value="PROTEIN NO VEIN"/>
    <property type="match status" value="1"/>
</dbReference>
<feature type="non-terminal residue" evidence="2">
    <location>
        <position position="203"/>
    </location>
</feature>
<evidence type="ECO:0000313" key="2">
    <source>
        <dbReference type="EMBL" id="GIL57412.1"/>
    </source>
</evidence>
<dbReference type="AlphaFoldDB" id="A0A8J4F4N2"/>
<sequence>WVVPSSREALDADSPWNQGLRAQLPGLFLRALAVFKGLPLPSEASAGGTSAAEAGGGASALGAAMSANPRQPHRPAELFWVDQWLRCIPLEGEAQGFFAGLPHSIATLLRAAPCIPTSDGGWATPGETAVCASGLVASELLELMGGLPPPQSSPSSPLTEGGASVGAQKREQQAGGAGGVSLTSVRSPLLSVLGLRMVAPEAR</sequence>
<dbReference type="PANTHER" id="PTHR32387">
    <property type="entry name" value="WU:FJ29H11"/>
    <property type="match status" value="1"/>
</dbReference>
<dbReference type="InterPro" id="IPR052957">
    <property type="entry name" value="Auxin_embryo_med"/>
</dbReference>
<accession>A0A8J4F4N2</accession>